<dbReference type="GO" id="GO:0051607">
    <property type="term" value="P:defense response to virus"/>
    <property type="evidence" value="ECO:0007669"/>
    <property type="project" value="InterPro"/>
</dbReference>
<dbReference type="CDD" id="cd09756">
    <property type="entry name" value="Cas5_I-E"/>
    <property type="match status" value="1"/>
</dbReference>
<dbReference type="GO" id="GO:0003723">
    <property type="term" value="F:RNA binding"/>
    <property type="evidence" value="ECO:0007669"/>
    <property type="project" value="InterPro"/>
</dbReference>
<accession>A0A6B1FSW4</accession>
<protein>
    <submittedName>
        <fullName evidence="1">Type I-E CRISPR-associated protein Cas5/CasD</fullName>
    </submittedName>
</protein>
<dbReference type="AlphaFoldDB" id="A0A6B1FSW4"/>
<dbReference type="Gene3D" id="3.30.70.2660">
    <property type="match status" value="1"/>
</dbReference>
<sequence>MRHLILTLEAPLMAFGGETVDNFGVVRWFPAASMLTGLLANALGWRRTEAERHQRLQERLIFAARIDREPAGGVRMTDFQTAAISNKDNSWTTRGAAEGREGGNYTNWLRYRDYLADMRVTVVLRMEEGEFEPGLKDVAEALEMPSRPLFIGRKPCLPSVRLFQGFQEGETVLAALLAVPLGSRDGQRENIRVLWPVGEGVENVRPSRRYMLTDERNWVSGLHGGGRSVCESVVPAALFPAVDSDDALAEEGESA</sequence>
<evidence type="ECO:0000313" key="1">
    <source>
        <dbReference type="EMBL" id="MYH60712.1"/>
    </source>
</evidence>
<dbReference type="InterPro" id="IPR021124">
    <property type="entry name" value="CRISPR-assoc_prot_Cas5"/>
</dbReference>
<organism evidence="1">
    <name type="scientific">Caldilineaceae bacterium SB0675_bin_29</name>
    <dbReference type="NCBI Taxonomy" id="2605266"/>
    <lineage>
        <taxon>Bacteria</taxon>
        <taxon>Bacillati</taxon>
        <taxon>Chloroflexota</taxon>
        <taxon>Caldilineae</taxon>
        <taxon>Caldilineales</taxon>
        <taxon>Caldilineaceae</taxon>
    </lineage>
</organism>
<dbReference type="EMBL" id="VYDA01000099">
    <property type="protein sequence ID" value="MYH60712.1"/>
    <property type="molecule type" value="Genomic_DNA"/>
</dbReference>
<reference evidence="1" key="1">
    <citation type="submission" date="2019-09" db="EMBL/GenBank/DDBJ databases">
        <title>Characterisation of the sponge microbiome using genome-centric metagenomics.</title>
        <authorList>
            <person name="Engelberts J.P."/>
            <person name="Robbins S.J."/>
            <person name="De Goeij J.M."/>
            <person name="Aranda M."/>
            <person name="Bell S.C."/>
            <person name="Webster N.S."/>
        </authorList>
    </citation>
    <scope>NUCLEOTIDE SEQUENCE</scope>
    <source>
        <strain evidence="1">SB0675_bin_29</strain>
    </source>
</reference>
<dbReference type="InterPro" id="IPR010147">
    <property type="entry name" value="CRISPR-assoc_prot_CasD"/>
</dbReference>
<comment type="caution">
    <text evidence="1">The sequence shown here is derived from an EMBL/GenBank/DDBJ whole genome shotgun (WGS) entry which is preliminary data.</text>
</comment>
<name>A0A6B1FSW4_9CHLR</name>
<proteinExistence type="predicted"/>
<dbReference type="NCBIfam" id="TIGR01868">
    <property type="entry name" value="casD_Cas5e"/>
    <property type="match status" value="1"/>
</dbReference>
<gene>
    <name evidence="1" type="primary">cas5e</name>
    <name evidence="1" type="ORF">F4148_02750</name>
</gene>
<dbReference type="GO" id="GO:0043571">
    <property type="term" value="P:maintenance of CRISPR repeat elements"/>
    <property type="evidence" value="ECO:0007669"/>
    <property type="project" value="InterPro"/>
</dbReference>
<dbReference type="Pfam" id="PF09704">
    <property type="entry name" value="Cas_Cas5d"/>
    <property type="match status" value="1"/>
</dbReference>